<dbReference type="EMBL" id="CAUYUJ010018316">
    <property type="protein sequence ID" value="CAK0882632.1"/>
    <property type="molecule type" value="Genomic_DNA"/>
</dbReference>
<evidence type="ECO:0000313" key="2">
    <source>
        <dbReference type="EMBL" id="CAK0882632.1"/>
    </source>
</evidence>
<feature type="compositionally biased region" description="Basic and acidic residues" evidence="1">
    <location>
        <begin position="222"/>
        <end position="239"/>
    </location>
</feature>
<dbReference type="SUPFAM" id="SSF56219">
    <property type="entry name" value="DNase I-like"/>
    <property type="match status" value="1"/>
</dbReference>
<feature type="region of interest" description="Disordered" evidence="1">
    <location>
        <begin position="179"/>
        <end position="206"/>
    </location>
</feature>
<comment type="caution">
    <text evidence="2">The sequence shown here is derived from an EMBL/GenBank/DDBJ whole genome shotgun (WGS) entry which is preliminary data.</text>
</comment>
<evidence type="ECO:0000256" key="1">
    <source>
        <dbReference type="SAM" id="MobiDB-lite"/>
    </source>
</evidence>
<evidence type="ECO:0000313" key="3">
    <source>
        <dbReference type="Proteomes" id="UP001189429"/>
    </source>
</evidence>
<organism evidence="2 3">
    <name type="scientific">Prorocentrum cordatum</name>
    <dbReference type="NCBI Taxonomy" id="2364126"/>
    <lineage>
        <taxon>Eukaryota</taxon>
        <taxon>Sar</taxon>
        <taxon>Alveolata</taxon>
        <taxon>Dinophyceae</taxon>
        <taxon>Prorocentrales</taxon>
        <taxon>Prorocentraceae</taxon>
        <taxon>Prorocentrum</taxon>
    </lineage>
</organism>
<dbReference type="Proteomes" id="UP001189429">
    <property type="component" value="Unassembled WGS sequence"/>
</dbReference>
<reference evidence="2" key="1">
    <citation type="submission" date="2023-10" db="EMBL/GenBank/DDBJ databases">
        <authorList>
            <person name="Chen Y."/>
            <person name="Shah S."/>
            <person name="Dougan E. K."/>
            <person name="Thang M."/>
            <person name="Chan C."/>
        </authorList>
    </citation>
    <scope>NUCLEOTIDE SEQUENCE [LARGE SCALE GENOMIC DNA]</scope>
</reference>
<accession>A0ABN9WCP2</accession>
<sequence>MPMVNSTAVFKFKGITMSMNALGIDARAILLQEQRVVNPAKLAAAQREMQDFGAVGGAAVLAKAPILVTAPPLLDSPTLHEGRMLAAHVHRGVVVNRGISCTLLRYVVQLNAAGYEWVVGGGFDMAPGLLEPQRGEGASGIWAAPGQTARRPQLNSSSTIDYFFVSGNLGPRVFEPTVHGQSAAAPRQPAQRRFAGQGAKKHGEEDWAMPLAKALQAKARGTARDTAEQELLGRRDKAGGQRHRHVGRSGGLATALRPAKRRPPAHRARLSPLAGACRVAARWARHSMGACAFVAKSLRQLQASGAVRALSSMKYSKLACSLLETKSYLDQVARHREIIAQLPQWAQVAGDIVEHASTAAEKAMDGKQKARARCAQDSFLKGAGLSHRATKPRALQLALPKWTERDRIARPANACDEEVEEWANIWRCHELEQLQRPHDIDQWEPLPTLTVGMLQAAALSFPTSAAIGPARIGIRALVHLRWSRTRATVSKAWLSAHPRADIWGMGGGGSSSDTAFDLNVETEISAELGEHALAVLMGARDLGLPLRLVGVLLELYRQPRGLCAFGSISCDVVAWQGVLAGCTRACAMVSLLLHRLLQRIRCLGVVPRALIDDVTLHMADFMVPALDTPWAAATRFREGALEFGIISQREKSGHVTPSAAVAQRFRQHGGARGLKGRRWARNPGHDLCGRRRARRQTAEKMKCAACGAESGTPGHWLFGCETLLEPELLDEEKGEVLPERRNVAWALMRDQGLKMGGGPQARGDFALSACPPCMPPSAPPEERTAKVYYWGDWSADPGATHEGNAVLSDGLGLASSIPESGAAAGQRRRRALLQALLALSPQHGGPAVDVVFADLRGFAGEAASWGAALEQAGATQAAVWRRLRARPARPAARWTPARIELEKFQERGVHPLLLMGNTRAGLFAKEGARARAVPQGYADFYGVEIECRRLVAAYIARAMRRVLEIPSWQATDTAARPCKRPPSAPPVAVARHQLALLRGGRVALCRRRRRSTATARGPSRAQRLLSPCSESQVAKLMVDAVNEHVGATWAQVSEGGPLATAALDASQGLLGPGDLAETPPTLWALGDTAVDVQGHRLRRAGPAILCQVRVAWSGSGAPRALLEPRRGMPTGEGRDARTYLSNSGAEFASRSMLLVVLGTCEPIFGCEVLWAIGRGAVGWCLIGRRSACPGGGAGGALERSAGGELPVQVGDFGDLMLSEAARPGIASVCRADLMPLGQCLWRYVLSYDSACSSGGPPLPYLECQVLVWTQAAAVGEVNPASPLDPAALVSSAVSTMLNLCGGWSSSAGSSGASLVVPFCCCLKEWNNLTWPGMDPAAACQAGGELRCCPVKVLVLIDPDSLQTFWVGIFLWNGHGCAVLAWLRAALALLWQAHRGEGAAHASPRGAGQRQGSLLAAWSAASKRNTDGVAGSSAPCWGAWTSHSFMSHVEASDSARETWGVPTSRARFEVLEPDSGGRVLAYGEAPFVHLGDGLGPLGSIVESAKVTVGSLPWAGVPGPAPDDAPPGWQRALREDRAARGEGAAPASAAGDDAEATPALPWFVPEELELVSLSGCLPVSGTSFRAAGRGPAADGAGRLLTYTARLRPRRGRVLPARRPSGGSGVVPRVGGPWIPLFGLELADVDVEVDLPVAA</sequence>
<name>A0ABN9WCP2_9DINO</name>
<dbReference type="InterPro" id="IPR036691">
    <property type="entry name" value="Endo/exonu/phosph_ase_sf"/>
</dbReference>
<gene>
    <name evidence="2" type="ORF">PCOR1329_LOCUS65083</name>
</gene>
<feature type="compositionally biased region" description="Low complexity" evidence="1">
    <location>
        <begin position="180"/>
        <end position="198"/>
    </location>
</feature>
<feature type="region of interest" description="Disordered" evidence="1">
    <location>
        <begin position="219"/>
        <end position="266"/>
    </location>
</feature>
<keyword evidence="3" id="KW-1185">Reference proteome</keyword>
<protein>
    <submittedName>
        <fullName evidence="2">Uncharacterized protein</fullName>
    </submittedName>
</protein>
<proteinExistence type="predicted"/>